<gene>
    <name evidence="1" type="ORF">ACZ87_01200</name>
</gene>
<accession>A0A328TNI8</accession>
<dbReference type="AlphaFoldDB" id="A0A328TNI8"/>
<evidence type="ECO:0000313" key="1">
    <source>
        <dbReference type="EMBL" id="RAP71978.1"/>
    </source>
</evidence>
<organism evidence="1 2">
    <name type="scientific">Candidatus Erwinia dacicola</name>
    <dbReference type="NCBI Taxonomy" id="252393"/>
    <lineage>
        <taxon>Bacteria</taxon>
        <taxon>Pseudomonadati</taxon>
        <taxon>Pseudomonadota</taxon>
        <taxon>Gammaproteobacteria</taxon>
        <taxon>Enterobacterales</taxon>
        <taxon>Erwiniaceae</taxon>
        <taxon>Erwinia</taxon>
    </lineage>
</organism>
<keyword evidence="2" id="KW-1185">Reference proteome</keyword>
<sequence>MAVRVAFSAFLALVVAMGTGRLAFTPQVPLMIAEHQL</sequence>
<evidence type="ECO:0000313" key="2">
    <source>
        <dbReference type="Proteomes" id="UP000244334"/>
    </source>
</evidence>
<dbReference type="EMBL" id="LJAM02000076">
    <property type="protein sequence ID" value="RAP71978.1"/>
    <property type="molecule type" value="Genomic_DNA"/>
</dbReference>
<name>A0A328TNI8_9GAMM</name>
<comment type="caution">
    <text evidence="1">The sequence shown here is derived from an EMBL/GenBank/DDBJ whole genome shotgun (WGS) entry which is preliminary data.</text>
</comment>
<protein>
    <submittedName>
        <fullName evidence="1">Uncharacterized protein</fullName>
    </submittedName>
</protein>
<proteinExistence type="predicted"/>
<dbReference type="Proteomes" id="UP000244334">
    <property type="component" value="Unassembled WGS sequence"/>
</dbReference>
<reference evidence="1" key="1">
    <citation type="submission" date="2018-04" db="EMBL/GenBank/DDBJ databases">
        <title>Genomes of the Obligate Erwinia dacicola and Facultative Enterobacter sp. OLF Endosymbionts of the Olive Fruit fly, Bactrocera oleae.</title>
        <authorList>
            <person name="Estes A.M."/>
            <person name="Hearn D.J."/>
            <person name="Agarwal S."/>
            <person name="Pierson E.A."/>
            <person name="Dunning-Hotopp J.C."/>
        </authorList>
    </citation>
    <scope>NUCLEOTIDE SEQUENCE [LARGE SCALE GENOMIC DNA]</scope>
    <source>
        <strain evidence="1">Oroville</strain>
    </source>
</reference>